<dbReference type="AlphaFoldDB" id="A0A212CTL2"/>
<proteinExistence type="predicted"/>
<feature type="non-terminal residue" evidence="1">
    <location>
        <position position="1"/>
    </location>
</feature>
<evidence type="ECO:0000313" key="2">
    <source>
        <dbReference type="Proteomes" id="UP000242450"/>
    </source>
</evidence>
<dbReference type="Proteomes" id="UP000242450">
    <property type="component" value="Chromosome 12"/>
</dbReference>
<evidence type="ECO:0000313" key="1">
    <source>
        <dbReference type="EMBL" id="OWK09338.1"/>
    </source>
</evidence>
<reference evidence="1 2" key="1">
    <citation type="journal article" date="2018" name="Mol. Genet. Genomics">
        <title>The red deer Cervus elaphus genome CerEla1.0: sequencing, annotating, genes, and chromosomes.</title>
        <authorList>
            <person name="Bana N.A."/>
            <person name="Nyiri A."/>
            <person name="Nagy J."/>
            <person name="Frank K."/>
            <person name="Nagy T."/>
            <person name="Steger V."/>
            <person name="Schiller M."/>
            <person name="Lakatos P."/>
            <person name="Sugar L."/>
            <person name="Horn P."/>
            <person name="Barta E."/>
            <person name="Orosz L."/>
        </authorList>
    </citation>
    <scope>NUCLEOTIDE SEQUENCE [LARGE SCALE GENOMIC DNA]</scope>
    <source>
        <strain evidence="1">Hungarian</strain>
    </source>
</reference>
<dbReference type="EMBL" id="MKHE01000012">
    <property type="protein sequence ID" value="OWK09338.1"/>
    <property type="molecule type" value="Genomic_DNA"/>
</dbReference>
<organism evidence="1 2">
    <name type="scientific">Cervus elaphus hippelaphus</name>
    <name type="common">European red deer</name>
    <dbReference type="NCBI Taxonomy" id="46360"/>
    <lineage>
        <taxon>Eukaryota</taxon>
        <taxon>Metazoa</taxon>
        <taxon>Chordata</taxon>
        <taxon>Craniata</taxon>
        <taxon>Vertebrata</taxon>
        <taxon>Euteleostomi</taxon>
        <taxon>Mammalia</taxon>
        <taxon>Eutheria</taxon>
        <taxon>Laurasiatheria</taxon>
        <taxon>Artiodactyla</taxon>
        <taxon>Ruminantia</taxon>
        <taxon>Pecora</taxon>
        <taxon>Cervidae</taxon>
        <taxon>Cervinae</taxon>
        <taxon>Cervus</taxon>
    </lineage>
</organism>
<comment type="caution">
    <text evidence="1">The sequence shown here is derived from an EMBL/GenBank/DDBJ whole genome shotgun (WGS) entry which is preliminary data.</text>
</comment>
<gene>
    <name evidence="1" type="ORF">Celaphus_00006472</name>
</gene>
<accession>A0A212CTL2</accession>
<protein>
    <submittedName>
        <fullName evidence="1">Uncharacterized protein</fullName>
    </submittedName>
</protein>
<keyword evidence="2" id="KW-1185">Reference proteome</keyword>
<feature type="non-terminal residue" evidence="1">
    <location>
        <position position="75"/>
    </location>
</feature>
<name>A0A212CTL2_CEREH</name>
<sequence>DPDCPRSFSSNQQQLVRRARLRNWTVPMKPDLYVLYCIVQKSSQGPTLSSFPTGSSMADQVIQAQNTVAAQEEDH</sequence>